<dbReference type="InterPro" id="IPR051147">
    <property type="entry name" value="CFAP_domain-containing"/>
</dbReference>
<dbReference type="PANTHER" id="PTHR21683">
    <property type="entry name" value="COILED-COIL DOMAIN-CONTAINING PROTEIN 42 LIKE-2-LIKE-RELATED"/>
    <property type="match status" value="1"/>
</dbReference>
<evidence type="ECO:0000256" key="1">
    <source>
        <dbReference type="SAM" id="MobiDB-lite"/>
    </source>
</evidence>
<name>A0AAV2MHE4_KNICA</name>
<dbReference type="AlphaFoldDB" id="A0AAV2MHE4"/>
<evidence type="ECO:0000313" key="2">
    <source>
        <dbReference type="EMBL" id="CAL1612481.1"/>
    </source>
</evidence>
<proteinExistence type="predicted"/>
<reference evidence="2 3" key="1">
    <citation type="submission" date="2024-04" db="EMBL/GenBank/DDBJ databases">
        <authorList>
            <person name="Waldvogel A.-M."/>
            <person name="Schoenle A."/>
        </authorList>
    </citation>
    <scope>NUCLEOTIDE SEQUENCE [LARGE SCALE GENOMIC DNA]</scope>
</reference>
<protein>
    <submittedName>
        <fullName evidence="2">Uncharacterized protein</fullName>
    </submittedName>
</protein>
<dbReference type="Proteomes" id="UP001497482">
    <property type="component" value="Chromosome 8"/>
</dbReference>
<accession>A0AAV2MHE4</accession>
<organism evidence="2 3">
    <name type="scientific">Knipowitschia caucasica</name>
    <name type="common">Caucasian dwarf goby</name>
    <name type="synonym">Pomatoschistus caucasicus</name>
    <dbReference type="NCBI Taxonomy" id="637954"/>
    <lineage>
        <taxon>Eukaryota</taxon>
        <taxon>Metazoa</taxon>
        <taxon>Chordata</taxon>
        <taxon>Craniata</taxon>
        <taxon>Vertebrata</taxon>
        <taxon>Euteleostomi</taxon>
        <taxon>Actinopterygii</taxon>
        <taxon>Neopterygii</taxon>
        <taxon>Teleostei</taxon>
        <taxon>Neoteleostei</taxon>
        <taxon>Acanthomorphata</taxon>
        <taxon>Gobiaria</taxon>
        <taxon>Gobiiformes</taxon>
        <taxon>Gobioidei</taxon>
        <taxon>Gobiidae</taxon>
        <taxon>Gobiinae</taxon>
        <taxon>Knipowitschia</taxon>
    </lineage>
</organism>
<evidence type="ECO:0000313" key="3">
    <source>
        <dbReference type="Proteomes" id="UP001497482"/>
    </source>
</evidence>
<dbReference type="PANTHER" id="PTHR21683:SF3">
    <property type="entry name" value="CILIA AND FLAGELLA ASSOCIATED PROTEIN 100"/>
    <property type="match status" value="1"/>
</dbReference>
<feature type="compositionally biased region" description="Basic and acidic residues" evidence="1">
    <location>
        <begin position="104"/>
        <end position="119"/>
    </location>
</feature>
<feature type="region of interest" description="Disordered" evidence="1">
    <location>
        <begin position="41"/>
        <end position="128"/>
    </location>
</feature>
<keyword evidence="3" id="KW-1185">Reference proteome</keyword>
<gene>
    <name evidence="2" type="ORF">KC01_LOCUS38800</name>
</gene>
<dbReference type="EMBL" id="OZ035830">
    <property type="protein sequence ID" value="CAL1612481.1"/>
    <property type="molecule type" value="Genomic_DNA"/>
</dbReference>
<sequence length="128" mass="15477">MVHHHCVDHQASSFSTINKLSHIENQLRDLLQDLDTIPSEHLDQMRRVKDSERRTRQREEKLREQQQKQKERMRRYLERSLEEPKKVLKKKPTPKFVPTVQKVPESKETGSRDEEETRRYLFPSDESD</sequence>
<feature type="compositionally biased region" description="Low complexity" evidence="1">
    <location>
        <begin position="94"/>
        <end position="103"/>
    </location>
</feature>
<feature type="compositionally biased region" description="Basic and acidic residues" evidence="1">
    <location>
        <begin position="41"/>
        <end position="86"/>
    </location>
</feature>